<proteinExistence type="predicted"/>
<dbReference type="RefSeq" id="WP_169101507.1">
    <property type="nucleotide sequence ID" value="NZ_JABBVZ010000070.1"/>
</dbReference>
<name>A0A7Y0Q3Z0_9FIRM</name>
<keyword evidence="1" id="KW-0812">Transmembrane</keyword>
<keyword evidence="1" id="KW-0472">Membrane</keyword>
<keyword evidence="1" id="KW-1133">Transmembrane helix</keyword>
<dbReference type="Proteomes" id="UP000533476">
    <property type="component" value="Unassembled WGS sequence"/>
</dbReference>
<dbReference type="EMBL" id="JABBVZ010000070">
    <property type="protein sequence ID" value="NMP23870.1"/>
    <property type="molecule type" value="Genomic_DNA"/>
</dbReference>
<evidence type="ECO:0000313" key="3">
    <source>
        <dbReference type="Proteomes" id="UP000533476"/>
    </source>
</evidence>
<protein>
    <submittedName>
        <fullName evidence="2">Uncharacterized protein</fullName>
    </submittedName>
</protein>
<keyword evidence="3" id="KW-1185">Reference proteome</keyword>
<sequence>MVLQPTSAHIAPASNRPLSRPDWVKWAIFGAIGLSVALFIAGVAFLAGYLTALHALAGTLHQDQATIGQLSSQLQARSAG</sequence>
<evidence type="ECO:0000313" key="2">
    <source>
        <dbReference type="EMBL" id="NMP23870.1"/>
    </source>
</evidence>
<comment type="caution">
    <text evidence="2">The sequence shown here is derived from an EMBL/GenBank/DDBJ whole genome shotgun (WGS) entry which is preliminary data.</text>
</comment>
<organism evidence="2 3">
    <name type="scientific">Sulfobacillus harzensis</name>
    <dbReference type="NCBI Taxonomy" id="2729629"/>
    <lineage>
        <taxon>Bacteria</taxon>
        <taxon>Bacillati</taxon>
        <taxon>Bacillota</taxon>
        <taxon>Clostridia</taxon>
        <taxon>Eubacteriales</taxon>
        <taxon>Clostridiales Family XVII. Incertae Sedis</taxon>
        <taxon>Sulfobacillus</taxon>
    </lineage>
</organism>
<feature type="transmembrane region" description="Helical" evidence="1">
    <location>
        <begin position="26"/>
        <end position="50"/>
    </location>
</feature>
<accession>A0A7Y0Q3Z0</accession>
<dbReference type="AlphaFoldDB" id="A0A7Y0Q3Z0"/>
<evidence type="ECO:0000256" key="1">
    <source>
        <dbReference type="SAM" id="Phobius"/>
    </source>
</evidence>
<reference evidence="2 3" key="1">
    <citation type="submission" date="2020-04" db="EMBL/GenBank/DDBJ databases">
        <authorList>
            <person name="Zhang R."/>
            <person name="Schippers A."/>
        </authorList>
    </citation>
    <scope>NUCLEOTIDE SEQUENCE [LARGE SCALE GENOMIC DNA]</scope>
    <source>
        <strain evidence="2 3">DSM 109850</strain>
    </source>
</reference>
<gene>
    <name evidence="2" type="ORF">HIJ39_16165</name>
</gene>